<gene>
    <name evidence="1" type="ORF">LSALG_LOCUS37701</name>
</gene>
<organism evidence="1 2">
    <name type="scientific">Lactuca saligna</name>
    <name type="common">Willowleaf lettuce</name>
    <dbReference type="NCBI Taxonomy" id="75948"/>
    <lineage>
        <taxon>Eukaryota</taxon>
        <taxon>Viridiplantae</taxon>
        <taxon>Streptophyta</taxon>
        <taxon>Embryophyta</taxon>
        <taxon>Tracheophyta</taxon>
        <taxon>Spermatophyta</taxon>
        <taxon>Magnoliopsida</taxon>
        <taxon>eudicotyledons</taxon>
        <taxon>Gunneridae</taxon>
        <taxon>Pentapetalae</taxon>
        <taxon>asterids</taxon>
        <taxon>campanulids</taxon>
        <taxon>Asterales</taxon>
        <taxon>Asteraceae</taxon>
        <taxon>Cichorioideae</taxon>
        <taxon>Cichorieae</taxon>
        <taxon>Lactucinae</taxon>
        <taxon>Lactuca</taxon>
    </lineage>
</organism>
<evidence type="ECO:0000313" key="2">
    <source>
        <dbReference type="Proteomes" id="UP001177003"/>
    </source>
</evidence>
<name>A0AA35ZV65_LACSI</name>
<keyword evidence="2" id="KW-1185">Reference proteome</keyword>
<accession>A0AA35ZV65</accession>
<protein>
    <submittedName>
        <fullName evidence="1">Uncharacterized protein</fullName>
    </submittedName>
</protein>
<reference evidence="1" key="1">
    <citation type="submission" date="2023-04" db="EMBL/GenBank/DDBJ databases">
        <authorList>
            <person name="Vijverberg K."/>
            <person name="Xiong W."/>
            <person name="Schranz E."/>
        </authorList>
    </citation>
    <scope>NUCLEOTIDE SEQUENCE</scope>
</reference>
<proteinExistence type="predicted"/>
<dbReference type="EMBL" id="OX465084">
    <property type="protein sequence ID" value="CAI9298968.1"/>
    <property type="molecule type" value="Genomic_DNA"/>
</dbReference>
<dbReference type="AlphaFoldDB" id="A0AA35ZV65"/>
<sequence>MNDIARGKNTKASQVVRFVERFRGGGHLWGRQRGFRSDDYPLVRASCSRQKSSKEVASPAFGWTEERTRNRAAKSYFFYSSREARRGGDQKRCLGGSRHQQRLRKKNGNWKEQRLQQARDLQQKGEVFGFFLIHTSKDTILSYWTVVFVFECGVECCIGLKKLYKESVQL</sequence>
<dbReference type="Proteomes" id="UP001177003">
    <property type="component" value="Chromosome 8"/>
</dbReference>
<evidence type="ECO:0000313" key="1">
    <source>
        <dbReference type="EMBL" id="CAI9298968.1"/>
    </source>
</evidence>